<dbReference type="EMBL" id="FMXR01000006">
    <property type="protein sequence ID" value="SDB09170.1"/>
    <property type="molecule type" value="Genomic_DNA"/>
</dbReference>
<feature type="domain" description="FAD-dependent protein C-terminal" evidence="1">
    <location>
        <begin position="280"/>
        <end position="475"/>
    </location>
</feature>
<gene>
    <name evidence="2" type="ORF">SAMN02910417_00667</name>
</gene>
<dbReference type="SUPFAM" id="SSF51905">
    <property type="entry name" value="FAD/NAD(P)-binding domain"/>
    <property type="match status" value="1"/>
</dbReference>
<dbReference type="Proteomes" id="UP000199228">
    <property type="component" value="Unassembled WGS sequence"/>
</dbReference>
<dbReference type="OrthoDB" id="9772594at2"/>
<dbReference type="InterPro" id="IPR049516">
    <property type="entry name" value="FAD-depend_C"/>
</dbReference>
<dbReference type="Pfam" id="PF21688">
    <property type="entry name" value="FAD-depend_C"/>
    <property type="match status" value="1"/>
</dbReference>
<dbReference type="PANTHER" id="PTHR42842:SF3">
    <property type="entry name" value="FAD_NAD(P)-BINDING OXIDOREDUCTASE FAMILY PROTEIN"/>
    <property type="match status" value="1"/>
</dbReference>
<dbReference type="InterPro" id="IPR028348">
    <property type="entry name" value="FAD-binding_protein"/>
</dbReference>
<dbReference type="PANTHER" id="PTHR42842">
    <property type="entry name" value="FAD/NAD(P)-BINDING OXIDOREDUCTASE"/>
    <property type="match status" value="1"/>
</dbReference>
<dbReference type="Gene3D" id="3.50.50.60">
    <property type="entry name" value="FAD/NAD(P)-binding domain"/>
    <property type="match status" value="2"/>
</dbReference>
<dbReference type="Pfam" id="PF13450">
    <property type="entry name" value="NAD_binding_8"/>
    <property type="match status" value="1"/>
</dbReference>
<protein>
    <recommendedName>
        <fullName evidence="1">FAD-dependent protein C-terminal domain-containing protein</fullName>
    </recommendedName>
</protein>
<organism evidence="2 3">
    <name type="scientific">Eubacterium oxidoreducens</name>
    <dbReference type="NCBI Taxonomy" id="1732"/>
    <lineage>
        <taxon>Bacteria</taxon>
        <taxon>Bacillati</taxon>
        <taxon>Bacillota</taxon>
        <taxon>Clostridia</taxon>
        <taxon>Eubacteriales</taxon>
        <taxon>Eubacteriaceae</taxon>
        <taxon>Eubacterium</taxon>
    </lineage>
</organism>
<evidence type="ECO:0000313" key="3">
    <source>
        <dbReference type="Proteomes" id="UP000199228"/>
    </source>
</evidence>
<evidence type="ECO:0000259" key="1">
    <source>
        <dbReference type="Pfam" id="PF21688"/>
    </source>
</evidence>
<dbReference type="PRINTS" id="PR00419">
    <property type="entry name" value="ADXRDTASE"/>
</dbReference>
<dbReference type="RefSeq" id="WP_090172193.1">
    <property type="nucleotide sequence ID" value="NZ_FMXR01000006.1"/>
</dbReference>
<evidence type="ECO:0000313" key="2">
    <source>
        <dbReference type="EMBL" id="SDB09170.1"/>
    </source>
</evidence>
<dbReference type="Gene3D" id="3.30.70.2700">
    <property type="match status" value="1"/>
</dbReference>
<accession>A0A1G6ALH7</accession>
<keyword evidence="3" id="KW-1185">Reference proteome</keyword>
<sequence>MIRIMNLAMPLDHNEEELEEKIIKKLKIRLTELLEYEIIRRSIDARKGQITFRYIIDVKVANETRLKNRIDGKKIIKIKREEYQFPTQRGNIPLKRPVIIGAGPAGLFCAYMLAKAGYHPLVIERGKSVDKRIVDVEKFWKNKELNPSSNVQFGEGGAGTFSDGKLNTSVKDIRNRKVLKIFHEFGAPKEILYDAKPHIGTDRLIDFLVSFRHEIINLGGEFWFETCLTDFKYEDGQITSIELNHDKWYECEVLVLAIGHSARDTFRMLHSKHFDMEAKPFAVGYRVEHPQDMINEIQYHGISHHNLSASPYKVHTKLNNERGVYSFCMCPGGYVVNASSQTNMLAVNGMSYAKRDGKNANSAIIVSVTPEDFSAYKAGALSGVCFQEDMERKAFEAANGAIPQQLYKDFKEDHLSLSYGAFQSETKGEHAFADVRHIFPDVIAESFIEGMEYFGSKIPGFNRDDAIVSGIESRTSSPIKMYRDEMFESNIKGIYPCGEGAGYAGGITSAAMDGMKIAEAIAQKYTII</sequence>
<dbReference type="STRING" id="1732.SAMN02910417_00667"/>
<dbReference type="PIRSF" id="PIRSF038984">
    <property type="entry name" value="FAD_binding_protein"/>
    <property type="match status" value="1"/>
</dbReference>
<reference evidence="2 3" key="1">
    <citation type="submission" date="2016-10" db="EMBL/GenBank/DDBJ databases">
        <authorList>
            <person name="de Groot N.N."/>
        </authorList>
    </citation>
    <scope>NUCLEOTIDE SEQUENCE [LARGE SCALE GENOMIC DNA]</scope>
    <source>
        <strain evidence="2 3">DSM 3217</strain>
    </source>
</reference>
<name>A0A1G6ALH7_EUBOX</name>
<dbReference type="InterPro" id="IPR036188">
    <property type="entry name" value="FAD/NAD-bd_sf"/>
</dbReference>
<dbReference type="AlphaFoldDB" id="A0A1G6ALH7"/>
<proteinExistence type="predicted"/>